<proteinExistence type="predicted"/>
<dbReference type="EMBL" id="SOSA01000018">
    <property type="protein sequence ID" value="THC99461.1"/>
    <property type="molecule type" value="Genomic_DNA"/>
</dbReference>
<name>A0A4S3JVK7_9EURO</name>
<evidence type="ECO:0000313" key="1">
    <source>
        <dbReference type="EMBL" id="THC99461.1"/>
    </source>
</evidence>
<dbReference type="AlphaFoldDB" id="A0A4S3JVK7"/>
<dbReference type="VEuPathDB" id="FungiDB:EYZ11_001099"/>
<reference evidence="1 2" key="1">
    <citation type="submission" date="2019-03" db="EMBL/GenBank/DDBJ databases">
        <title>The genome sequence of a newly discovered highly antifungal drug resistant Aspergillus species, Aspergillus tanneri NIH 1004.</title>
        <authorList>
            <person name="Mounaud S."/>
            <person name="Singh I."/>
            <person name="Joardar V."/>
            <person name="Pakala S."/>
            <person name="Pakala S."/>
            <person name="Venepally P."/>
            <person name="Hoover J."/>
            <person name="Nierman W."/>
            <person name="Chung J."/>
            <person name="Losada L."/>
        </authorList>
    </citation>
    <scope>NUCLEOTIDE SEQUENCE [LARGE SCALE GENOMIC DNA]</scope>
    <source>
        <strain evidence="1 2">NIH1004</strain>
    </source>
</reference>
<evidence type="ECO:0000313" key="2">
    <source>
        <dbReference type="Proteomes" id="UP000308092"/>
    </source>
</evidence>
<keyword evidence="2" id="KW-1185">Reference proteome</keyword>
<organism evidence="1 2">
    <name type="scientific">Aspergillus tanneri</name>
    <dbReference type="NCBI Taxonomy" id="1220188"/>
    <lineage>
        <taxon>Eukaryota</taxon>
        <taxon>Fungi</taxon>
        <taxon>Dikarya</taxon>
        <taxon>Ascomycota</taxon>
        <taxon>Pezizomycotina</taxon>
        <taxon>Eurotiomycetes</taxon>
        <taxon>Eurotiomycetidae</taxon>
        <taxon>Eurotiales</taxon>
        <taxon>Aspergillaceae</taxon>
        <taxon>Aspergillus</taxon>
        <taxon>Aspergillus subgen. Circumdati</taxon>
    </lineage>
</organism>
<sequence length="34" mass="3593">MQYPEIRGAIDAFFIPYTTAAGLHVGDGPLQEGG</sequence>
<accession>A0A4S3JVK7</accession>
<dbReference type="Proteomes" id="UP000308092">
    <property type="component" value="Unassembled WGS sequence"/>
</dbReference>
<comment type="caution">
    <text evidence="1">The sequence shown here is derived from an EMBL/GenBank/DDBJ whole genome shotgun (WGS) entry which is preliminary data.</text>
</comment>
<gene>
    <name evidence="1" type="ORF">EYZ11_001099</name>
</gene>
<protein>
    <submittedName>
        <fullName evidence="1">Uncharacterized protein</fullName>
    </submittedName>
</protein>